<accession>A0A4S4N5J2</accession>
<dbReference type="InterPro" id="IPR008878">
    <property type="entry name" value="Transposase_IS66_Orf2"/>
</dbReference>
<proteinExistence type="predicted"/>
<organism evidence="1 2">
    <name type="scientific">Neolewinella litorea</name>
    <dbReference type="NCBI Taxonomy" id="2562452"/>
    <lineage>
        <taxon>Bacteria</taxon>
        <taxon>Pseudomonadati</taxon>
        <taxon>Bacteroidota</taxon>
        <taxon>Saprospiria</taxon>
        <taxon>Saprospirales</taxon>
        <taxon>Lewinellaceae</taxon>
        <taxon>Neolewinella</taxon>
    </lineage>
</organism>
<dbReference type="RefSeq" id="WP_136460814.1">
    <property type="nucleotide sequence ID" value="NZ_SRSF01000020.1"/>
</dbReference>
<dbReference type="NCBIfam" id="NF033819">
    <property type="entry name" value="IS66_TnpB"/>
    <property type="match status" value="1"/>
</dbReference>
<protein>
    <submittedName>
        <fullName evidence="1">IS66 family insertion sequence element accessory protein TnpB</fullName>
    </submittedName>
</protein>
<dbReference type="Pfam" id="PF05717">
    <property type="entry name" value="TnpB_IS66"/>
    <property type="match status" value="1"/>
</dbReference>
<dbReference type="PANTHER" id="PTHR36455:SF1">
    <property type="entry name" value="BLR8292 PROTEIN"/>
    <property type="match status" value="1"/>
</dbReference>
<dbReference type="EMBL" id="SRSF01000020">
    <property type="protein sequence ID" value="THH34352.1"/>
    <property type="molecule type" value="Genomic_DNA"/>
</dbReference>
<evidence type="ECO:0000313" key="2">
    <source>
        <dbReference type="Proteomes" id="UP000308528"/>
    </source>
</evidence>
<gene>
    <name evidence="1" type="primary">tnpB</name>
    <name evidence="1" type="ORF">E4021_17720</name>
</gene>
<comment type="caution">
    <text evidence="1">The sequence shown here is derived from an EMBL/GenBank/DDBJ whole genome shotgun (WGS) entry which is preliminary data.</text>
</comment>
<reference evidence="1 2" key="1">
    <citation type="submission" date="2019-04" db="EMBL/GenBank/DDBJ databases">
        <title>Lewinella litorea sp. nov., isolated from a marine sand.</title>
        <authorList>
            <person name="Yoon J.-H."/>
        </authorList>
    </citation>
    <scope>NUCLEOTIDE SEQUENCE [LARGE SCALE GENOMIC DNA]</scope>
    <source>
        <strain evidence="1 2">HSMS-39</strain>
    </source>
</reference>
<dbReference type="AlphaFoldDB" id="A0A4S4N5J2"/>
<sequence length="116" mass="13635">MLSFSSRQRYFLYRGATDMRKGFNGLSGLVRRHVRQAELLSGDVFIFLNKRRDRIKLLVWDRDGWVVWYKVLERGTFELPRAEGDSVELSFTDLQLLLAGIEIKSVKRRKRYPPAA</sequence>
<keyword evidence="2" id="KW-1185">Reference proteome</keyword>
<dbReference type="Proteomes" id="UP000308528">
    <property type="component" value="Unassembled WGS sequence"/>
</dbReference>
<dbReference type="PANTHER" id="PTHR36455">
    <property type="match status" value="1"/>
</dbReference>
<evidence type="ECO:0000313" key="1">
    <source>
        <dbReference type="EMBL" id="THH34352.1"/>
    </source>
</evidence>
<name>A0A4S4N5J2_9BACT</name>
<dbReference type="OrthoDB" id="4956084at2"/>